<dbReference type="GO" id="GO:0005634">
    <property type="term" value="C:nucleus"/>
    <property type="evidence" value="ECO:0007669"/>
    <property type="project" value="TreeGrafter"/>
</dbReference>
<comment type="caution">
    <text evidence="7">The sequence shown here is derived from an EMBL/GenBank/DDBJ whole genome shotgun (WGS) entry which is preliminary data.</text>
</comment>
<dbReference type="GO" id="GO:0005516">
    <property type="term" value="F:calmodulin binding"/>
    <property type="evidence" value="ECO:0007669"/>
    <property type="project" value="UniProtKB-ARBA"/>
</dbReference>
<dbReference type="GO" id="GO:0008270">
    <property type="term" value="F:zinc ion binding"/>
    <property type="evidence" value="ECO:0007669"/>
    <property type="project" value="UniProtKB-KW"/>
</dbReference>
<evidence type="ECO:0000256" key="2">
    <source>
        <dbReference type="ARBA" id="ARBA00022723"/>
    </source>
</evidence>
<dbReference type="PROSITE" id="PS50097">
    <property type="entry name" value="BTB"/>
    <property type="match status" value="1"/>
</dbReference>
<sequence>MSTNIELLNDLFSDETAIPDVRILTSGGLTIPAHSAILRSGSKVLEKIINRPRKSRSSYRTIPILGVPCNAVVAFLRFMYSSRCEDEEIEAYGITLLALSHLFSVPQLKERCAKGLAGRLTTENIVDVLQLSRLCDAPGLRLKCIKFMSKEFKQVQKTEGWKFLQDNDPWLELEILQYLDETESENKRRRKNREAHGLYTQLSDAMECLHHICTEGCTSVGPFDVDPKVHKGPCTKYSTCQGVQHSIRHFATCKKRVGGGCRTCKRTWQLLRLHSSLCDQSHSCAVPMCRQFKLKAQLEKRKDDGRWKLLARRVASAKVASSLSLPKQKESGLKLC</sequence>
<dbReference type="InterPro" id="IPR000210">
    <property type="entry name" value="BTB/POZ_dom"/>
</dbReference>
<dbReference type="Pfam" id="PF00651">
    <property type="entry name" value="BTB"/>
    <property type="match status" value="1"/>
</dbReference>
<dbReference type="InterPro" id="IPR044513">
    <property type="entry name" value="BT1/2/3/4/5"/>
</dbReference>
<dbReference type="Pfam" id="PF02135">
    <property type="entry name" value="zf-TAZ"/>
    <property type="match status" value="1"/>
</dbReference>
<dbReference type="InterPro" id="IPR000197">
    <property type="entry name" value="Znf_TAZ"/>
</dbReference>
<dbReference type="PANTHER" id="PTHR46287:SF4">
    <property type="entry name" value="BTB_POZ AND TAZ DOMAIN-CONTAINING PROTEIN 2"/>
    <property type="match status" value="1"/>
</dbReference>
<dbReference type="Gene3D" id="3.30.710.10">
    <property type="entry name" value="Potassium Channel Kv1.1, Chain A"/>
    <property type="match status" value="1"/>
</dbReference>
<dbReference type="EMBL" id="JACGCM010001275">
    <property type="protein sequence ID" value="KAF6157539.1"/>
    <property type="molecule type" value="Genomic_DNA"/>
</dbReference>
<dbReference type="GO" id="GO:0009725">
    <property type="term" value="P:response to hormone"/>
    <property type="evidence" value="ECO:0007669"/>
    <property type="project" value="UniProtKB-ARBA"/>
</dbReference>
<dbReference type="SMART" id="SM00225">
    <property type="entry name" value="BTB"/>
    <property type="match status" value="1"/>
</dbReference>
<dbReference type="FunFam" id="1.25.40.420:FF:000012">
    <property type="entry name" value="BTB/POZ and TAZ domain-containing protein 2"/>
    <property type="match status" value="1"/>
</dbReference>
<gene>
    <name evidence="8" type="ORF">GIB67_004477</name>
    <name evidence="7" type="ORF">GIB67_023744</name>
</gene>
<evidence type="ECO:0000313" key="8">
    <source>
        <dbReference type="EMBL" id="KAF6157539.1"/>
    </source>
</evidence>
<dbReference type="SUPFAM" id="SSF57933">
    <property type="entry name" value="TAZ domain"/>
    <property type="match status" value="1"/>
</dbReference>
<dbReference type="GO" id="GO:0042542">
    <property type="term" value="P:response to hydrogen peroxide"/>
    <property type="evidence" value="ECO:0007669"/>
    <property type="project" value="UniProtKB-ARBA"/>
</dbReference>
<dbReference type="Gene3D" id="1.20.1020.10">
    <property type="entry name" value="TAZ domain"/>
    <property type="match status" value="1"/>
</dbReference>
<dbReference type="GO" id="GO:0006355">
    <property type="term" value="P:regulation of DNA-templated transcription"/>
    <property type="evidence" value="ECO:0007669"/>
    <property type="project" value="UniProtKB-ARBA"/>
</dbReference>
<name>A0A7J7LTZ0_9MAGN</name>
<keyword evidence="2" id="KW-0479">Metal-binding</keyword>
<evidence type="ECO:0000313" key="7">
    <source>
        <dbReference type="EMBL" id="KAF6146115.1"/>
    </source>
</evidence>
<dbReference type="Gene3D" id="1.25.40.420">
    <property type="match status" value="1"/>
</dbReference>
<evidence type="ECO:0000313" key="9">
    <source>
        <dbReference type="Proteomes" id="UP000541444"/>
    </source>
</evidence>
<dbReference type="InterPro" id="IPR011333">
    <property type="entry name" value="SKP1/BTB/POZ_sf"/>
</dbReference>
<feature type="domain" description="BTB" evidence="6">
    <location>
        <begin position="19"/>
        <end position="88"/>
    </location>
</feature>
<accession>A0A7J7LTZ0</accession>
<dbReference type="SUPFAM" id="SSF54695">
    <property type="entry name" value="POZ domain"/>
    <property type="match status" value="1"/>
</dbReference>
<evidence type="ECO:0000256" key="4">
    <source>
        <dbReference type="ARBA" id="ARBA00022786"/>
    </source>
</evidence>
<dbReference type="PANTHER" id="PTHR46287">
    <property type="entry name" value="BTB/POZ AND TAZ DOMAIN-CONTAINING PROTEIN 3-RELATED"/>
    <property type="match status" value="1"/>
</dbReference>
<dbReference type="InterPro" id="IPR035898">
    <property type="entry name" value="TAZ_dom_sf"/>
</dbReference>
<dbReference type="Proteomes" id="UP000541444">
    <property type="component" value="Unassembled WGS sequence"/>
</dbReference>
<dbReference type="CDD" id="cd14733">
    <property type="entry name" value="BACK"/>
    <property type="match status" value="1"/>
</dbReference>
<dbReference type="FunFam" id="1.20.1020.10:FF:000004">
    <property type="entry name" value="BTB/POZ and TAZ domain-containing protein 2"/>
    <property type="match status" value="1"/>
</dbReference>
<protein>
    <recommendedName>
        <fullName evidence="6">BTB domain-containing protein</fullName>
    </recommendedName>
</protein>
<evidence type="ECO:0000259" key="6">
    <source>
        <dbReference type="PROSITE" id="PS50097"/>
    </source>
</evidence>
<keyword evidence="5" id="KW-0862">Zinc</keyword>
<dbReference type="EMBL" id="JACGCM010002007">
    <property type="protein sequence ID" value="KAF6146115.1"/>
    <property type="molecule type" value="Genomic_DNA"/>
</dbReference>
<keyword evidence="9" id="KW-1185">Reference proteome</keyword>
<organism evidence="7 9">
    <name type="scientific">Kingdonia uniflora</name>
    <dbReference type="NCBI Taxonomy" id="39325"/>
    <lineage>
        <taxon>Eukaryota</taxon>
        <taxon>Viridiplantae</taxon>
        <taxon>Streptophyta</taxon>
        <taxon>Embryophyta</taxon>
        <taxon>Tracheophyta</taxon>
        <taxon>Spermatophyta</taxon>
        <taxon>Magnoliopsida</taxon>
        <taxon>Ranunculales</taxon>
        <taxon>Circaeasteraceae</taxon>
        <taxon>Kingdonia</taxon>
    </lineage>
</organism>
<dbReference type="GO" id="GO:0009751">
    <property type="term" value="P:response to salicylic acid"/>
    <property type="evidence" value="ECO:0007669"/>
    <property type="project" value="UniProtKB-ARBA"/>
</dbReference>
<evidence type="ECO:0000256" key="3">
    <source>
        <dbReference type="ARBA" id="ARBA00022771"/>
    </source>
</evidence>
<dbReference type="OrthoDB" id="6359816at2759"/>
<dbReference type="AlphaFoldDB" id="A0A7J7LTZ0"/>
<proteinExistence type="predicted"/>
<comment type="pathway">
    <text evidence="1">Protein modification; protein ubiquitination.</text>
</comment>
<evidence type="ECO:0000256" key="1">
    <source>
        <dbReference type="ARBA" id="ARBA00004906"/>
    </source>
</evidence>
<evidence type="ECO:0000256" key="5">
    <source>
        <dbReference type="ARBA" id="ARBA00022833"/>
    </source>
</evidence>
<keyword evidence="4" id="KW-0833">Ubl conjugation pathway</keyword>
<reference evidence="7 9" key="1">
    <citation type="journal article" date="2020" name="IScience">
        <title>Genome Sequencing of the Endangered Kingdonia uniflora (Circaeasteraceae, Ranunculales) Reveals Potential Mechanisms of Evolutionary Specialization.</title>
        <authorList>
            <person name="Sun Y."/>
            <person name="Deng T."/>
            <person name="Zhang A."/>
            <person name="Moore M.J."/>
            <person name="Landis J.B."/>
            <person name="Lin N."/>
            <person name="Zhang H."/>
            <person name="Zhang X."/>
            <person name="Huang J."/>
            <person name="Zhang X."/>
            <person name="Sun H."/>
            <person name="Wang H."/>
        </authorList>
    </citation>
    <scope>NUCLEOTIDE SEQUENCE [LARGE SCALE GENOMIC DNA]</scope>
    <source>
        <strain evidence="7">TB1705</strain>
        <tissue evidence="7">Leaf</tissue>
    </source>
</reference>
<keyword evidence="3" id="KW-0863">Zinc-finger</keyword>
<dbReference type="SMART" id="SM00551">
    <property type="entry name" value="ZnF_TAZ"/>
    <property type="match status" value="1"/>
</dbReference>